<dbReference type="Pfam" id="PF26345">
    <property type="entry name" value="ScoMcrA_N"/>
    <property type="match status" value="1"/>
</dbReference>
<protein>
    <submittedName>
        <fullName evidence="3">HNH endonuclease</fullName>
    </submittedName>
</protein>
<dbReference type="Pfam" id="PF01844">
    <property type="entry name" value="HNH"/>
    <property type="match status" value="1"/>
</dbReference>
<gene>
    <name evidence="4" type="ORF">CWM98_13970</name>
    <name evidence="3" type="ORF">CWN47_24665</name>
</gene>
<evidence type="ECO:0000259" key="1">
    <source>
        <dbReference type="Pfam" id="PF01844"/>
    </source>
</evidence>
<dbReference type="InterPro" id="IPR002711">
    <property type="entry name" value="HNH"/>
</dbReference>
<feature type="domain" description="HNH" evidence="1">
    <location>
        <begin position="141"/>
        <end position="197"/>
    </location>
</feature>
<proteinExistence type="predicted"/>
<keyword evidence="3" id="KW-0255">Endonuclease</keyword>
<accession>A0A2N4YVQ1</accession>
<dbReference type="CDD" id="cd00085">
    <property type="entry name" value="HNHc"/>
    <property type="match status" value="1"/>
</dbReference>
<dbReference type="GO" id="GO:0003676">
    <property type="term" value="F:nucleic acid binding"/>
    <property type="evidence" value="ECO:0007669"/>
    <property type="project" value="InterPro"/>
</dbReference>
<dbReference type="GO" id="GO:0008270">
    <property type="term" value="F:zinc ion binding"/>
    <property type="evidence" value="ECO:0007669"/>
    <property type="project" value="InterPro"/>
</dbReference>
<organism evidence="3 5">
    <name type="scientific">Klebsiella variicola</name>
    <dbReference type="NCBI Taxonomy" id="244366"/>
    <lineage>
        <taxon>Bacteria</taxon>
        <taxon>Pseudomonadati</taxon>
        <taxon>Pseudomonadota</taxon>
        <taxon>Gammaproteobacteria</taxon>
        <taxon>Enterobacterales</taxon>
        <taxon>Enterobacteriaceae</taxon>
        <taxon>Klebsiella/Raoultella group</taxon>
        <taxon>Klebsiella</taxon>
        <taxon>Klebsiella pneumoniae complex</taxon>
    </lineage>
</organism>
<keyword evidence="3" id="KW-0540">Nuclease</keyword>
<name>A0A2N4YVQ1_KLEVA</name>
<keyword evidence="3" id="KW-0378">Hydrolase</keyword>
<dbReference type="Gene3D" id="1.10.30.50">
    <property type="match status" value="1"/>
</dbReference>
<dbReference type="EMBL" id="PICB01000666">
    <property type="protein sequence ID" value="PLP45059.1"/>
    <property type="molecule type" value="Genomic_DNA"/>
</dbReference>
<dbReference type="InterPro" id="IPR058807">
    <property type="entry name" value="ScoMcrA_N"/>
</dbReference>
<reference evidence="5 6" key="1">
    <citation type="submission" date="2017-11" db="EMBL/GenBank/DDBJ databases">
        <authorList>
            <person name="Han C.G."/>
        </authorList>
    </citation>
    <scope>NUCLEOTIDE SEQUENCE [LARGE SCALE GENOMIC DNA]</scope>
    <source>
        <strain evidence="4 6">A5</strain>
        <strain evidence="3 5">A8</strain>
    </source>
</reference>
<dbReference type="GO" id="GO:0004519">
    <property type="term" value="F:endonuclease activity"/>
    <property type="evidence" value="ECO:0007669"/>
    <property type="project" value="UniProtKB-KW"/>
</dbReference>
<sequence length="214" mass="23737">MKKLPDHLSRECIIAAIRAYDAGVAHQFKNARLYEIEFEGRRYPSKAIVGLAATLATGTEFTPADFSGGIKSKCVRLLLEQGFTIASQGAGAGDDEVALFPDEGQTTMEYVEGAAMQVVVNRYERDRQARQAALRLHGCRCQVCGLDMASRYGDIGQGFIHIHHLIPLSGIKQDYRLNPETDLIPVCLNCHAMLHRRDPPFTPEELKARLRPAD</sequence>
<feature type="domain" description="ScoMcrA-like N-terminal head" evidence="2">
    <location>
        <begin position="8"/>
        <end position="86"/>
    </location>
</feature>
<evidence type="ECO:0000259" key="2">
    <source>
        <dbReference type="Pfam" id="PF26345"/>
    </source>
</evidence>
<comment type="caution">
    <text evidence="3">The sequence shown here is derived from an EMBL/GenBank/DDBJ whole genome shotgun (WGS) entry which is preliminary data.</text>
</comment>
<evidence type="ECO:0000313" key="5">
    <source>
        <dbReference type="Proteomes" id="UP000234412"/>
    </source>
</evidence>
<dbReference type="Proteomes" id="UP000234473">
    <property type="component" value="Unassembled WGS sequence"/>
</dbReference>
<dbReference type="EMBL" id="PIDP01001120">
    <property type="protein sequence ID" value="PLM91855.1"/>
    <property type="molecule type" value="Genomic_DNA"/>
</dbReference>
<reference evidence="5 6" key="2">
    <citation type="submission" date="2018-01" db="EMBL/GenBank/DDBJ databases">
        <title>Genomic study of Klebsiella pneumoniae.</title>
        <authorList>
            <person name="Yang Y."/>
            <person name="Bicalho R."/>
        </authorList>
    </citation>
    <scope>NUCLEOTIDE SEQUENCE [LARGE SCALE GENOMIC DNA]</scope>
    <source>
        <strain evidence="4 6">A5</strain>
        <strain evidence="3 5">A8</strain>
    </source>
</reference>
<dbReference type="InterPro" id="IPR003615">
    <property type="entry name" value="HNH_nuc"/>
</dbReference>
<evidence type="ECO:0000313" key="3">
    <source>
        <dbReference type="EMBL" id="PLM91855.1"/>
    </source>
</evidence>
<evidence type="ECO:0000313" key="6">
    <source>
        <dbReference type="Proteomes" id="UP000234473"/>
    </source>
</evidence>
<dbReference type="AlphaFoldDB" id="A0A2N4YVQ1"/>
<dbReference type="Proteomes" id="UP000234412">
    <property type="component" value="Unassembled WGS sequence"/>
</dbReference>
<evidence type="ECO:0000313" key="4">
    <source>
        <dbReference type="EMBL" id="PLP45059.1"/>
    </source>
</evidence>